<feature type="compositionally biased region" description="Basic and acidic residues" evidence="1">
    <location>
        <begin position="54"/>
        <end position="64"/>
    </location>
</feature>
<feature type="compositionally biased region" description="Polar residues" evidence="1">
    <location>
        <begin position="1"/>
        <end position="14"/>
    </location>
</feature>
<accession>A0A0M3KGG0</accession>
<sequence length="77" mass="8762">MLTKTQEASSSGVNASLRVTIWMRKSDSNPKETEDEEHSQQKKLDIARRKRKIEKTTKEMDTKGRKSANLDARGDPS</sequence>
<protein>
    <submittedName>
        <fullName evidence="4">Ovule protein</fullName>
    </submittedName>
</protein>
<dbReference type="AlphaFoldDB" id="A0A0M3KGG0"/>
<evidence type="ECO:0000313" key="2">
    <source>
        <dbReference type="EMBL" id="VDK69780.1"/>
    </source>
</evidence>
<gene>
    <name evidence="2" type="ORF">ASIM_LOCUS19458</name>
</gene>
<name>A0A0M3KGG0_ANISI</name>
<dbReference type="EMBL" id="UYRR01037269">
    <property type="protein sequence ID" value="VDK69780.1"/>
    <property type="molecule type" value="Genomic_DNA"/>
</dbReference>
<proteinExistence type="predicted"/>
<evidence type="ECO:0000313" key="4">
    <source>
        <dbReference type="WBParaSite" id="ASIM_0002007301-mRNA-1"/>
    </source>
</evidence>
<evidence type="ECO:0000256" key="1">
    <source>
        <dbReference type="SAM" id="MobiDB-lite"/>
    </source>
</evidence>
<keyword evidence="3" id="KW-1185">Reference proteome</keyword>
<dbReference type="Proteomes" id="UP000267096">
    <property type="component" value="Unassembled WGS sequence"/>
</dbReference>
<dbReference type="WBParaSite" id="ASIM_0002007301-mRNA-1">
    <property type="protein sequence ID" value="ASIM_0002007301-mRNA-1"/>
    <property type="gene ID" value="ASIM_0002007301"/>
</dbReference>
<feature type="region of interest" description="Disordered" evidence="1">
    <location>
        <begin position="1"/>
        <end position="77"/>
    </location>
</feature>
<reference evidence="4" key="1">
    <citation type="submission" date="2017-02" db="UniProtKB">
        <authorList>
            <consortium name="WormBaseParasite"/>
        </authorList>
    </citation>
    <scope>IDENTIFICATION</scope>
</reference>
<evidence type="ECO:0000313" key="3">
    <source>
        <dbReference type="Proteomes" id="UP000267096"/>
    </source>
</evidence>
<reference evidence="2 3" key="2">
    <citation type="submission" date="2018-11" db="EMBL/GenBank/DDBJ databases">
        <authorList>
            <consortium name="Pathogen Informatics"/>
        </authorList>
    </citation>
    <scope>NUCLEOTIDE SEQUENCE [LARGE SCALE GENOMIC DNA]</scope>
</reference>
<organism evidence="4">
    <name type="scientific">Anisakis simplex</name>
    <name type="common">Herring worm</name>
    <dbReference type="NCBI Taxonomy" id="6269"/>
    <lineage>
        <taxon>Eukaryota</taxon>
        <taxon>Metazoa</taxon>
        <taxon>Ecdysozoa</taxon>
        <taxon>Nematoda</taxon>
        <taxon>Chromadorea</taxon>
        <taxon>Rhabditida</taxon>
        <taxon>Spirurina</taxon>
        <taxon>Ascaridomorpha</taxon>
        <taxon>Ascaridoidea</taxon>
        <taxon>Anisakidae</taxon>
        <taxon>Anisakis</taxon>
        <taxon>Anisakis simplex complex</taxon>
    </lineage>
</organism>
<feature type="compositionally biased region" description="Basic and acidic residues" evidence="1">
    <location>
        <begin position="24"/>
        <end position="47"/>
    </location>
</feature>